<dbReference type="Gene3D" id="2.180.10.10">
    <property type="entry name" value="RHS repeat-associated core"/>
    <property type="match status" value="1"/>
</dbReference>
<name>W3V242_9GAMM</name>
<gene>
    <name evidence="1" type="ORF">PTE_04307</name>
</gene>
<evidence type="ECO:0008006" key="3">
    <source>
        <dbReference type="Google" id="ProtNLM"/>
    </source>
</evidence>
<comment type="caution">
    <text evidence="1">The sequence shown here is derived from an EMBL/GenBank/DDBJ whole genome shotgun (WGS) entry which is preliminary data.</text>
</comment>
<organism evidence="1 2">
    <name type="scientific">Photorhabdus khanii NC19</name>
    <dbReference type="NCBI Taxonomy" id="1004151"/>
    <lineage>
        <taxon>Bacteria</taxon>
        <taxon>Pseudomonadati</taxon>
        <taxon>Pseudomonadota</taxon>
        <taxon>Gammaproteobacteria</taxon>
        <taxon>Enterobacterales</taxon>
        <taxon>Morganellaceae</taxon>
        <taxon>Photorhabdus</taxon>
    </lineage>
</organism>
<dbReference type="OrthoDB" id="6043530at2"/>
<dbReference type="AlphaFoldDB" id="W3V242"/>
<reference evidence="1 2" key="1">
    <citation type="submission" date="2013-11" db="EMBL/GenBank/DDBJ databases">
        <title>Elucidation of the Photorhabdus temperata genome and generation of transposon mutant library to identify motility mutants.</title>
        <authorList>
            <person name="Hurst S.G.IV."/>
            <person name="Micheals B."/>
            <person name="Abebe-Akele F."/>
            <person name="Rowedder H."/>
            <person name="Bullock H."/>
            <person name="Jackobeck R."/>
            <person name="Janicki E."/>
            <person name="Tisa L.S."/>
        </authorList>
    </citation>
    <scope>NUCLEOTIDE SEQUENCE [LARGE SCALE GENOMIC DNA]</scope>
    <source>
        <strain evidence="1 2">NC19</strain>
    </source>
</reference>
<accession>W3V242</accession>
<dbReference type="Proteomes" id="UP000018957">
    <property type="component" value="Unassembled WGS sequence"/>
</dbReference>
<evidence type="ECO:0000313" key="1">
    <source>
        <dbReference type="EMBL" id="ETS29878.1"/>
    </source>
</evidence>
<dbReference type="PATRIC" id="fig|1004151.3.peg.4454"/>
<proteinExistence type="predicted"/>
<dbReference type="EMBL" id="AYSJ01000015">
    <property type="protein sequence ID" value="ETS29878.1"/>
    <property type="molecule type" value="Genomic_DNA"/>
</dbReference>
<sequence>MSALARVICDQNGTDRFQFSYAELDNLSALTLPHGGTLSWLYYGSGHLSAIRHEQTLLSEFERDRLHRETFRTQGKLFQLRDYDPLGRCTRQYSLPLKQADAEPLPYLREVNPWRAWVYGPQDELLMMEDHYRGMVDYLYDFESRLKKVMHQVSDYDDMLGYVRADNFL</sequence>
<dbReference type="RefSeq" id="WP_036850089.1">
    <property type="nucleotide sequence ID" value="NZ_AYSJ01000015.1"/>
</dbReference>
<protein>
    <recommendedName>
        <fullName evidence="3">Rhs family protein</fullName>
    </recommendedName>
</protein>
<keyword evidence="2" id="KW-1185">Reference proteome</keyword>
<evidence type="ECO:0000313" key="2">
    <source>
        <dbReference type="Proteomes" id="UP000018957"/>
    </source>
</evidence>